<dbReference type="PANTHER" id="PTHR15822:SF4">
    <property type="entry name" value="TYROSYL-DNA PHOSPHODIESTERASE 2"/>
    <property type="match status" value="1"/>
</dbReference>
<dbReference type="RefSeq" id="WP_105045268.1">
    <property type="nucleotide sequence ID" value="NZ_CP150662.1"/>
</dbReference>
<comment type="caution">
    <text evidence="11">The sequence shown here is derived from an EMBL/GenBank/DDBJ whole genome shotgun (WGS) entry which is preliminary data.</text>
</comment>
<feature type="transmembrane region" description="Helical" evidence="9">
    <location>
        <begin position="68"/>
        <end position="89"/>
    </location>
</feature>
<proteinExistence type="predicted"/>
<dbReference type="GO" id="GO:0004519">
    <property type="term" value="F:endonuclease activity"/>
    <property type="evidence" value="ECO:0007669"/>
    <property type="project" value="UniProtKB-KW"/>
</dbReference>
<evidence type="ECO:0000256" key="3">
    <source>
        <dbReference type="ARBA" id="ARBA00022722"/>
    </source>
</evidence>
<dbReference type="EMBL" id="MSCL01000001">
    <property type="protein sequence ID" value="PQJ74118.1"/>
    <property type="molecule type" value="Genomic_DNA"/>
</dbReference>
<dbReference type="InterPro" id="IPR051547">
    <property type="entry name" value="TDP2-like"/>
</dbReference>
<evidence type="ECO:0000256" key="2">
    <source>
        <dbReference type="ARBA" id="ARBA00001946"/>
    </source>
</evidence>
<dbReference type="InterPro" id="IPR005135">
    <property type="entry name" value="Endo/exonuclease/phosphatase"/>
</dbReference>
<evidence type="ECO:0000256" key="8">
    <source>
        <dbReference type="ARBA" id="ARBA00023204"/>
    </source>
</evidence>
<keyword evidence="7" id="KW-0460">Magnesium</keyword>
<feature type="transmembrane region" description="Helical" evidence="9">
    <location>
        <begin position="12"/>
        <end position="32"/>
    </location>
</feature>
<dbReference type="PANTHER" id="PTHR15822">
    <property type="entry name" value="TRAF AND TNF RECEPTOR-ASSOCIATED PROTEIN"/>
    <property type="match status" value="1"/>
</dbReference>
<evidence type="ECO:0000313" key="12">
    <source>
        <dbReference type="Proteomes" id="UP000237608"/>
    </source>
</evidence>
<dbReference type="Pfam" id="PF03372">
    <property type="entry name" value="Exo_endo_phos"/>
    <property type="match status" value="1"/>
</dbReference>
<evidence type="ECO:0000259" key="10">
    <source>
        <dbReference type="Pfam" id="PF03372"/>
    </source>
</evidence>
<feature type="transmembrane region" description="Helical" evidence="9">
    <location>
        <begin position="38"/>
        <end position="61"/>
    </location>
</feature>
<name>A0A2S7W919_9FLAO</name>
<keyword evidence="3" id="KW-0540">Nuclease</keyword>
<dbReference type="SUPFAM" id="SSF56219">
    <property type="entry name" value="DNase I-like"/>
    <property type="match status" value="1"/>
</dbReference>
<reference evidence="11 12" key="1">
    <citation type="submission" date="2016-12" db="EMBL/GenBank/DDBJ databases">
        <title>Trade-off between light-utilization and light-protection in marine flavobacteria.</title>
        <authorList>
            <person name="Kumagai Y."/>
            <person name="Yoshizawa S."/>
            <person name="Kogure K."/>
            <person name="Iwasaki W."/>
        </authorList>
    </citation>
    <scope>NUCLEOTIDE SEQUENCE [LARGE SCALE GENOMIC DNA]</scope>
    <source>
        <strain evidence="11 12">KCTC 22729</strain>
    </source>
</reference>
<keyword evidence="9" id="KW-0812">Transmembrane</keyword>
<keyword evidence="6" id="KW-0378">Hydrolase</keyword>
<dbReference type="Proteomes" id="UP000237608">
    <property type="component" value="Unassembled WGS sequence"/>
</dbReference>
<keyword evidence="8" id="KW-0234">DNA repair</keyword>
<evidence type="ECO:0000256" key="5">
    <source>
        <dbReference type="ARBA" id="ARBA00022763"/>
    </source>
</evidence>
<accession>A0A2S7W919</accession>
<evidence type="ECO:0000313" key="11">
    <source>
        <dbReference type="EMBL" id="PQJ74118.1"/>
    </source>
</evidence>
<evidence type="ECO:0000256" key="7">
    <source>
        <dbReference type="ARBA" id="ARBA00022842"/>
    </source>
</evidence>
<dbReference type="OrthoDB" id="635146at2"/>
<dbReference type="GO" id="GO:0006281">
    <property type="term" value="P:DNA repair"/>
    <property type="evidence" value="ECO:0007669"/>
    <property type="project" value="UniProtKB-KW"/>
</dbReference>
<dbReference type="CDD" id="cd09084">
    <property type="entry name" value="EEP-2"/>
    <property type="match status" value="1"/>
</dbReference>
<protein>
    <submittedName>
        <fullName evidence="11">Endonuclease</fullName>
    </submittedName>
</protein>
<dbReference type="Gene3D" id="3.60.10.10">
    <property type="entry name" value="Endonuclease/exonuclease/phosphatase"/>
    <property type="match status" value="1"/>
</dbReference>
<feature type="domain" description="Endonuclease/exonuclease/phosphatase" evidence="10">
    <location>
        <begin position="102"/>
        <end position="327"/>
    </location>
</feature>
<dbReference type="InterPro" id="IPR036691">
    <property type="entry name" value="Endo/exonu/phosph_ase_sf"/>
</dbReference>
<evidence type="ECO:0000256" key="4">
    <source>
        <dbReference type="ARBA" id="ARBA00022723"/>
    </source>
</evidence>
<keyword evidence="5" id="KW-0227">DNA damage</keyword>
<keyword evidence="4" id="KW-0479">Metal-binding</keyword>
<evidence type="ECO:0000256" key="9">
    <source>
        <dbReference type="SAM" id="Phobius"/>
    </source>
</evidence>
<evidence type="ECO:0000256" key="1">
    <source>
        <dbReference type="ARBA" id="ARBA00001936"/>
    </source>
</evidence>
<sequence>MKKLSIINKIIYFINIVVAILLFASYLLPFISPEKLPILAIASLLVPFLIFANIVFAIYWLLSFKRQFLVSSSILILGWLTLTPIYKLFEKKTLSNNSLSVMSYNVRLFNQYEWINDTEIPTKINMLIQESSPDILVFQDYYSLVNQDFKFNFKYVNTKTASNKNGLAIYSKYPIINSGSLDLKHTSNNIIYADILRGKDTIRVYNLHLQSLKLKTDKENFGQENSEKLVSILEDGFKKQVNQTTVFLDHEKKWKGKKIIAGDFNNTSFSWVYNQISKDKKDAFIEAGKGFGKTFNYWFPLRIDFILTDNTAEIHQFSSFNQKYSDHFPIMTTINW</sequence>
<comment type="cofactor">
    <cofactor evidence="2">
        <name>Mg(2+)</name>
        <dbReference type="ChEBI" id="CHEBI:18420"/>
    </cofactor>
</comment>
<dbReference type="AlphaFoldDB" id="A0A2S7W919"/>
<gene>
    <name evidence="11" type="ORF">BTO13_01990</name>
</gene>
<dbReference type="GO" id="GO:0016787">
    <property type="term" value="F:hydrolase activity"/>
    <property type="evidence" value="ECO:0007669"/>
    <property type="project" value="UniProtKB-KW"/>
</dbReference>
<dbReference type="GO" id="GO:0046872">
    <property type="term" value="F:metal ion binding"/>
    <property type="evidence" value="ECO:0007669"/>
    <property type="project" value="UniProtKB-KW"/>
</dbReference>
<evidence type="ECO:0000256" key="6">
    <source>
        <dbReference type="ARBA" id="ARBA00022801"/>
    </source>
</evidence>
<organism evidence="11 12">
    <name type="scientific">Polaribacter gangjinensis</name>
    <dbReference type="NCBI Taxonomy" id="574710"/>
    <lineage>
        <taxon>Bacteria</taxon>
        <taxon>Pseudomonadati</taxon>
        <taxon>Bacteroidota</taxon>
        <taxon>Flavobacteriia</taxon>
        <taxon>Flavobacteriales</taxon>
        <taxon>Flavobacteriaceae</taxon>
    </lineage>
</organism>
<comment type="cofactor">
    <cofactor evidence="1">
        <name>Mn(2+)</name>
        <dbReference type="ChEBI" id="CHEBI:29035"/>
    </cofactor>
</comment>
<keyword evidence="11" id="KW-0255">Endonuclease</keyword>
<keyword evidence="12" id="KW-1185">Reference proteome</keyword>
<keyword evidence="9" id="KW-0472">Membrane</keyword>
<keyword evidence="9" id="KW-1133">Transmembrane helix</keyword>